<comment type="caution">
    <text evidence="1">The sequence shown here is derived from an EMBL/GenBank/DDBJ whole genome shotgun (WGS) entry which is preliminary data.</text>
</comment>
<dbReference type="Pfam" id="PF04456">
    <property type="entry name" value="DUF503"/>
    <property type="match status" value="1"/>
</dbReference>
<dbReference type="InterPro" id="IPR036746">
    <property type="entry name" value="TT1725-like_sf"/>
</dbReference>
<proteinExistence type="predicted"/>
<sequence length="95" mass="10876">MTVSMIQFVFELPEVENIKDKRRIVKSFKEKIIKKFNVTAAEVDLQDSLRFTQIGAAVVSNSATYGEKVMQKILSFAEDEVPGRLHDVEIYSESY</sequence>
<dbReference type="Proteomes" id="UP001221217">
    <property type="component" value="Unassembled WGS sequence"/>
</dbReference>
<dbReference type="EMBL" id="JAQQAL010000007">
    <property type="protein sequence ID" value="MDC7225518.1"/>
    <property type="molecule type" value="Genomic_DNA"/>
</dbReference>
<organism evidence="1 2">
    <name type="scientific">Candidatus Thalassospirochaeta sargassi</name>
    <dbReference type="NCBI Taxonomy" id="3119039"/>
    <lineage>
        <taxon>Bacteria</taxon>
        <taxon>Pseudomonadati</taxon>
        <taxon>Spirochaetota</taxon>
        <taxon>Spirochaetia</taxon>
        <taxon>Spirochaetales</taxon>
        <taxon>Spirochaetaceae</taxon>
        <taxon>Candidatus Thalassospirochaeta</taxon>
    </lineage>
</organism>
<evidence type="ECO:0000313" key="1">
    <source>
        <dbReference type="EMBL" id="MDC7225518.1"/>
    </source>
</evidence>
<name>A0AAJ1ICZ9_9SPIO</name>
<dbReference type="PANTHER" id="PTHR36441:SF1">
    <property type="entry name" value="DUF503 DOMAIN-CONTAINING PROTEIN"/>
    <property type="match status" value="1"/>
</dbReference>
<dbReference type="SUPFAM" id="SSF103007">
    <property type="entry name" value="Hypothetical protein TT1725"/>
    <property type="match status" value="1"/>
</dbReference>
<dbReference type="PANTHER" id="PTHR36441">
    <property type="entry name" value="HYPOTHETICAL CYTOSOLIC PROTEIN"/>
    <property type="match status" value="1"/>
</dbReference>
<dbReference type="AlphaFoldDB" id="A0AAJ1ICZ9"/>
<accession>A0AAJ1ICZ9</accession>
<protein>
    <submittedName>
        <fullName evidence="1">DUF503 domain-containing protein</fullName>
    </submittedName>
</protein>
<dbReference type="InterPro" id="IPR007546">
    <property type="entry name" value="DUF503"/>
</dbReference>
<reference evidence="1 2" key="1">
    <citation type="submission" date="2022-12" db="EMBL/GenBank/DDBJ databases">
        <title>Metagenome assembled genome from gulf of manar.</title>
        <authorList>
            <person name="Kohli P."/>
            <person name="Pk S."/>
            <person name="Venkata Ramana C."/>
            <person name="Sasikala C."/>
        </authorList>
    </citation>
    <scope>NUCLEOTIDE SEQUENCE [LARGE SCALE GENOMIC DNA]</scope>
    <source>
        <strain evidence="1">JB008</strain>
    </source>
</reference>
<gene>
    <name evidence="1" type="ORF">PQJ61_01995</name>
</gene>
<dbReference type="Gene3D" id="3.30.70.1120">
    <property type="entry name" value="TT1725-like"/>
    <property type="match status" value="1"/>
</dbReference>
<evidence type="ECO:0000313" key="2">
    <source>
        <dbReference type="Proteomes" id="UP001221217"/>
    </source>
</evidence>